<dbReference type="InterPro" id="IPR051000">
    <property type="entry name" value="Homeobox_DNA-bind_prot"/>
</dbReference>
<dbReference type="GO" id="GO:0030154">
    <property type="term" value="P:cell differentiation"/>
    <property type="evidence" value="ECO:0007669"/>
    <property type="project" value="TreeGrafter"/>
</dbReference>
<evidence type="ECO:0000256" key="2">
    <source>
        <dbReference type="ARBA" id="ARBA00023155"/>
    </source>
</evidence>
<feature type="compositionally biased region" description="Low complexity" evidence="6">
    <location>
        <begin position="72"/>
        <end position="87"/>
    </location>
</feature>
<keyword evidence="9" id="KW-1185">Reference proteome</keyword>
<dbReference type="SUPFAM" id="SSF46689">
    <property type="entry name" value="Homeodomain-like"/>
    <property type="match status" value="1"/>
</dbReference>
<feature type="domain" description="Homeobox" evidence="7">
    <location>
        <begin position="224"/>
        <end position="284"/>
    </location>
</feature>
<keyword evidence="2 4" id="KW-0371">Homeobox</keyword>
<feature type="compositionally biased region" description="Low complexity" evidence="6">
    <location>
        <begin position="698"/>
        <end position="707"/>
    </location>
</feature>
<dbReference type="Gene3D" id="1.10.10.60">
    <property type="entry name" value="Homeodomain-like"/>
    <property type="match status" value="1"/>
</dbReference>
<reference evidence="8 9" key="1">
    <citation type="submission" date="2018-11" db="EMBL/GenBank/DDBJ databases">
        <title>Genome sequence of Saitozyma podzolica DSM 27192.</title>
        <authorList>
            <person name="Aliyu H."/>
            <person name="Gorte O."/>
            <person name="Ochsenreither K."/>
        </authorList>
    </citation>
    <scope>NUCLEOTIDE SEQUENCE [LARGE SCALE GENOMIC DNA]</scope>
    <source>
        <strain evidence="8 9">DSM 27192</strain>
    </source>
</reference>
<protein>
    <recommendedName>
        <fullName evidence="7">Homeobox domain-containing protein</fullName>
    </recommendedName>
</protein>
<accession>A0A427YLU9</accession>
<evidence type="ECO:0000256" key="6">
    <source>
        <dbReference type="SAM" id="MobiDB-lite"/>
    </source>
</evidence>
<dbReference type="EMBL" id="RSCD01000006">
    <property type="protein sequence ID" value="RSH92065.1"/>
    <property type="molecule type" value="Genomic_DNA"/>
</dbReference>
<evidence type="ECO:0000256" key="5">
    <source>
        <dbReference type="RuleBase" id="RU000682"/>
    </source>
</evidence>
<keyword evidence="3 4" id="KW-0539">Nucleus</keyword>
<feature type="compositionally biased region" description="Basic and acidic residues" evidence="6">
    <location>
        <begin position="291"/>
        <end position="300"/>
    </location>
</feature>
<comment type="caution">
    <text evidence="8">The sequence shown here is derived from an EMBL/GenBank/DDBJ whole genome shotgun (WGS) entry which is preliminary data.</text>
</comment>
<name>A0A427YLU9_9TREE</name>
<feature type="region of interest" description="Disordered" evidence="6">
    <location>
        <begin position="683"/>
        <end position="719"/>
    </location>
</feature>
<dbReference type="GO" id="GO:0000978">
    <property type="term" value="F:RNA polymerase II cis-regulatory region sequence-specific DNA binding"/>
    <property type="evidence" value="ECO:0007669"/>
    <property type="project" value="TreeGrafter"/>
</dbReference>
<feature type="compositionally biased region" description="Polar residues" evidence="6">
    <location>
        <begin position="306"/>
        <end position="331"/>
    </location>
</feature>
<dbReference type="PANTHER" id="PTHR24324">
    <property type="entry name" value="HOMEOBOX PROTEIN HHEX"/>
    <property type="match status" value="1"/>
</dbReference>
<dbReference type="InterPro" id="IPR017970">
    <property type="entry name" value="Homeobox_CS"/>
</dbReference>
<evidence type="ECO:0000256" key="4">
    <source>
        <dbReference type="PROSITE-ProRule" id="PRU00108"/>
    </source>
</evidence>
<feature type="region of interest" description="Disordered" evidence="6">
    <location>
        <begin position="775"/>
        <end position="805"/>
    </location>
</feature>
<evidence type="ECO:0000313" key="9">
    <source>
        <dbReference type="Proteomes" id="UP000279259"/>
    </source>
</evidence>
<feature type="compositionally biased region" description="Pro residues" evidence="6">
    <location>
        <begin position="31"/>
        <end position="44"/>
    </location>
</feature>
<feature type="region of interest" description="Disordered" evidence="6">
    <location>
        <begin position="291"/>
        <end position="331"/>
    </location>
</feature>
<keyword evidence="1 4" id="KW-0238">DNA-binding</keyword>
<feature type="DNA-binding region" description="Homeobox" evidence="4">
    <location>
        <begin position="226"/>
        <end position="285"/>
    </location>
</feature>
<evidence type="ECO:0000259" key="7">
    <source>
        <dbReference type="PROSITE" id="PS50071"/>
    </source>
</evidence>
<evidence type="ECO:0000256" key="1">
    <source>
        <dbReference type="ARBA" id="ARBA00023125"/>
    </source>
</evidence>
<dbReference type="AlphaFoldDB" id="A0A427YLU9"/>
<dbReference type="OrthoDB" id="6159439at2759"/>
<feature type="compositionally biased region" description="Low complexity" evidence="6">
    <location>
        <begin position="794"/>
        <end position="804"/>
    </location>
</feature>
<sequence>MSGVVQQQGFPIYPGGYPNPNPQSQTHPQHQPQPSPSAPGPYSQPPQHLSLRSQPTPPVIIPSHLSSNQPFSAGPLSAGPGPSPGQANFPLYTQQPHPLAGPTSATPLQRPHEQTNGHAHAPPLHGFVIPAYAQAANMPYPMQGVAGPSFVPPQPYLQPGLQGMMGEYHFGAVSQDGWQGEWDDEAGEYRDGGDLMYGNVEPRDLLERRQGNLTRNVPPDERSHLQVKHRRRTTPEQLKVLEHWFDINPKPDNNLREWLAQELGMTKRNVQVWFQNRRAKVKGLALKEKAAVEKAARDADPITTPERPTSSSGPHTDSPSGQTLLSPPVATNLNMGRRVSLANGEAAKIEMWVAKRAAAGVKQLRPPMSFSPNRSPVMGQAAAARRSSIPYPAPLLTQLEMSPGLASPKMMASVRPMPSQLHLAAIRNNTRRASMPGAAAQLISSGPFTPPRVMSGAHPMPGAVNTRNGRELSPIKDHDAEGDIRPTFAFGETDFATTYVTPPSSTYLPSAYVGADGSSLYDMFDGTDGASGSAPFAPNAPLPNPTFSFGAPTPADPGAQMLSEDEAARAQAQFMQMQQRGRIGSMASINTFTTDGGTTENEDGPSEWMSGQLAPEGFHPDARRASAPADLLHNLNFLGLTSASGPGMPMRPSPLGNHFTSEVYVDPSLPLSAAPSLIPNYTSGTSDTSPIATIAGTASVPSSEGPSPSAPGPQNHHHHQQAYAIGPGATSVPLMAANTTIPTAPSSMPPSHPPPPMRAHTMHFPTTNAAVYAEPFANNGAGPGSGAGGEVNDASATSTSAPPSETMSHILPPGLGYSTGLTPQLEQFGDKDDYAFFADGTDTVNILV</sequence>
<feature type="region of interest" description="Disordered" evidence="6">
    <location>
        <begin position="1"/>
        <end position="123"/>
    </location>
</feature>
<organism evidence="8 9">
    <name type="scientific">Saitozyma podzolica</name>
    <dbReference type="NCBI Taxonomy" id="1890683"/>
    <lineage>
        <taxon>Eukaryota</taxon>
        <taxon>Fungi</taxon>
        <taxon>Dikarya</taxon>
        <taxon>Basidiomycota</taxon>
        <taxon>Agaricomycotina</taxon>
        <taxon>Tremellomycetes</taxon>
        <taxon>Tremellales</taxon>
        <taxon>Trimorphomycetaceae</taxon>
        <taxon>Saitozyma</taxon>
    </lineage>
</organism>
<dbReference type="SMART" id="SM00389">
    <property type="entry name" value="HOX"/>
    <property type="match status" value="1"/>
</dbReference>
<dbReference type="InterPro" id="IPR001356">
    <property type="entry name" value="HD"/>
</dbReference>
<dbReference type="PANTHER" id="PTHR24324:SF9">
    <property type="entry name" value="HOMEOBOX DOMAIN-CONTAINING PROTEIN"/>
    <property type="match status" value="1"/>
</dbReference>
<dbReference type="GO" id="GO:0000981">
    <property type="term" value="F:DNA-binding transcription factor activity, RNA polymerase II-specific"/>
    <property type="evidence" value="ECO:0007669"/>
    <property type="project" value="InterPro"/>
</dbReference>
<gene>
    <name evidence="8" type="ORF">EHS25_008477</name>
</gene>
<feature type="region of interest" description="Disordered" evidence="6">
    <location>
        <begin position="596"/>
        <end position="622"/>
    </location>
</feature>
<feature type="compositionally biased region" description="Low complexity" evidence="6">
    <location>
        <begin position="13"/>
        <end position="30"/>
    </location>
</feature>
<evidence type="ECO:0000256" key="3">
    <source>
        <dbReference type="ARBA" id="ARBA00023242"/>
    </source>
</evidence>
<evidence type="ECO:0000313" key="8">
    <source>
        <dbReference type="EMBL" id="RSH92065.1"/>
    </source>
</evidence>
<dbReference type="PROSITE" id="PS50071">
    <property type="entry name" value="HOMEOBOX_2"/>
    <property type="match status" value="1"/>
</dbReference>
<dbReference type="CDD" id="cd00086">
    <property type="entry name" value="homeodomain"/>
    <property type="match status" value="1"/>
</dbReference>
<dbReference type="Pfam" id="PF00046">
    <property type="entry name" value="Homeodomain"/>
    <property type="match status" value="1"/>
</dbReference>
<dbReference type="PROSITE" id="PS00027">
    <property type="entry name" value="HOMEOBOX_1"/>
    <property type="match status" value="1"/>
</dbReference>
<feature type="region of interest" description="Disordered" evidence="6">
    <location>
        <begin position="213"/>
        <end position="232"/>
    </location>
</feature>
<comment type="subcellular location">
    <subcellularLocation>
        <location evidence="4 5">Nucleus</location>
    </subcellularLocation>
</comment>
<proteinExistence type="predicted"/>
<dbReference type="Proteomes" id="UP000279259">
    <property type="component" value="Unassembled WGS sequence"/>
</dbReference>
<dbReference type="InterPro" id="IPR009057">
    <property type="entry name" value="Homeodomain-like_sf"/>
</dbReference>
<dbReference type="GO" id="GO:0005634">
    <property type="term" value="C:nucleus"/>
    <property type="evidence" value="ECO:0007669"/>
    <property type="project" value="UniProtKB-SubCell"/>
</dbReference>
<dbReference type="STRING" id="1890683.A0A427YLU9"/>